<evidence type="ECO:0000259" key="5">
    <source>
        <dbReference type="PROSITE" id="PS50987"/>
    </source>
</evidence>
<keyword evidence="1" id="KW-0805">Transcription regulation</keyword>
<dbReference type="PANTHER" id="PTHR43132">
    <property type="entry name" value="ARSENICAL RESISTANCE OPERON REPRESSOR ARSR-RELATED"/>
    <property type="match status" value="1"/>
</dbReference>
<dbReference type="PROSITE" id="PS50987">
    <property type="entry name" value="HTH_ARSR_2"/>
    <property type="match status" value="1"/>
</dbReference>
<dbReference type="OrthoDB" id="9810923at2"/>
<dbReference type="RefSeq" id="WP_089271233.1">
    <property type="nucleotide sequence ID" value="NZ_FZOC01000001.1"/>
</dbReference>
<proteinExistence type="predicted"/>
<dbReference type="PRINTS" id="PR00778">
    <property type="entry name" value="HTHARSR"/>
</dbReference>
<dbReference type="InterPro" id="IPR051011">
    <property type="entry name" value="Metal_resp_trans_reg"/>
</dbReference>
<dbReference type="EMBL" id="FZOC01000001">
    <property type="protein sequence ID" value="SNR62239.1"/>
    <property type="molecule type" value="Genomic_DNA"/>
</dbReference>
<dbReference type="Gene3D" id="1.10.10.10">
    <property type="entry name" value="Winged helix-like DNA-binding domain superfamily/Winged helix DNA-binding domain"/>
    <property type="match status" value="1"/>
</dbReference>
<dbReference type="InterPro" id="IPR018334">
    <property type="entry name" value="ArsR_HTH"/>
</dbReference>
<dbReference type="CDD" id="cd00090">
    <property type="entry name" value="HTH_ARSR"/>
    <property type="match status" value="1"/>
</dbReference>
<dbReference type="SMART" id="SM00418">
    <property type="entry name" value="HTH_ARSR"/>
    <property type="match status" value="1"/>
</dbReference>
<evidence type="ECO:0000256" key="3">
    <source>
        <dbReference type="ARBA" id="ARBA00023163"/>
    </source>
</evidence>
<organism evidence="6 7">
    <name type="scientific">Humidesulfovibrio mexicanus</name>
    <dbReference type="NCBI Taxonomy" id="147047"/>
    <lineage>
        <taxon>Bacteria</taxon>
        <taxon>Pseudomonadati</taxon>
        <taxon>Thermodesulfobacteriota</taxon>
        <taxon>Desulfovibrionia</taxon>
        <taxon>Desulfovibrionales</taxon>
        <taxon>Desulfovibrionaceae</taxon>
        <taxon>Humidesulfovibrio</taxon>
    </lineage>
</organism>
<keyword evidence="7" id="KW-1185">Reference proteome</keyword>
<dbReference type="InterPro" id="IPR036388">
    <property type="entry name" value="WH-like_DNA-bd_sf"/>
</dbReference>
<dbReference type="GO" id="GO:0003677">
    <property type="term" value="F:DNA binding"/>
    <property type="evidence" value="ECO:0007669"/>
    <property type="project" value="UniProtKB-KW"/>
</dbReference>
<protein>
    <submittedName>
        <fullName evidence="6">Transcriptional regulator, ArsR family</fullName>
    </submittedName>
</protein>
<evidence type="ECO:0000313" key="7">
    <source>
        <dbReference type="Proteomes" id="UP000198324"/>
    </source>
</evidence>
<accession>A0A238XW73</accession>
<gene>
    <name evidence="6" type="ORF">SAMN04488503_0428</name>
</gene>
<dbReference type="InterPro" id="IPR036390">
    <property type="entry name" value="WH_DNA-bd_sf"/>
</dbReference>
<dbReference type="InterPro" id="IPR011991">
    <property type="entry name" value="ArsR-like_HTH"/>
</dbReference>
<feature type="domain" description="HTH arsR-type" evidence="5">
    <location>
        <begin position="47"/>
        <end position="139"/>
    </location>
</feature>
<dbReference type="PANTHER" id="PTHR43132:SF6">
    <property type="entry name" value="HTH-TYPE TRANSCRIPTIONAL REPRESSOR CZRA"/>
    <property type="match status" value="1"/>
</dbReference>
<dbReference type="GO" id="GO:0003700">
    <property type="term" value="F:DNA-binding transcription factor activity"/>
    <property type="evidence" value="ECO:0007669"/>
    <property type="project" value="InterPro"/>
</dbReference>
<evidence type="ECO:0000256" key="1">
    <source>
        <dbReference type="ARBA" id="ARBA00023015"/>
    </source>
</evidence>
<name>A0A238XW73_9BACT</name>
<feature type="region of interest" description="Disordered" evidence="4">
    <location>
        <begin position="1"/>
        <end position="23"/>
    </location>
</feature>
<evidence type="ECO:0000256" key="4">
    <source>
        <dbReference type="SAM" id="MobiDB-lite"/>
    </source>
</evidence>
<dbReference type="Pfam" id="PF01022">
    <property type="entry name" value="HTH_5"/>
    <property type="match status" value="1"/>
</dbReference>
<dbReference type="SUPFAM" id="SSF46785">
    <property type="entry name" value="Winged helix' DNA-binding domain"/>
    <property type="match status" value="1"/>
</dbReference>
<dbReference type="Proteomes" id="UP000198324">
    <property type="component" value="Unassembled WGS sequence"/>
</dbReference>
<evidence type="ECO:0000313" key="6">
    <source>
        <dbReference type="EMBL" id="SNR62239.1"/>
    </source>
</evidence>
<dbReference type="PROSITE" id="PS00846">
    <property type="entry name" value="HTH_ARSR_1"/>
    <property type="match status" value="1"/>
</dbReference>
<keyword evidence="2" id="KW-0238">DNA-binding</keyword>
<dbReference type="AlphaFoldDB" id="A0A238XW73"/>
<sequence>MSNRSCEVGPSADRARAQPQDSLSVPEQCEDVCVHQDRVARVRSSFLDDATADGLAELFSLLGDRTRVRILHALSLGELCVCDLAAVLNVSASAVSHQLRLLRTAKLVRARKEGKNVFYALDDGHVHSLITQGLEHVLE</sequence>
<keyword evidence="3" id="KW-0804">Transcription</keyword>
<dbReference type="NCBIfam" id="NF033788">
    <property type="entry name" value="HTH_metalloreg"/>
    <property type="match status" value="1"/>
</dbReference>
<dbReference type="InterPro" id="IPR001845">
    <property type="entry name" value="HTH_ArsR_DNA-bd_dom"/>
</dbReference>
<reference evidence="6 7" key="1">
    <citation type="submission" date="2017-06" db="EMBL/GenBank/DDBJ databases">
        <authorList>
            <person name="Kim H.J."/>
            <person name="Triplett B.A."/>
        </authorList>
    </citation>
    <scope>NUCLEOTIDE SEQUENCE [LARGE SCALE GENOMIC DNA]</scope>
    <source>
        <strain evidence="6 7">DSM 13116</strain>
    </source>
</reference>
<evidence type="ECO:0000256" key="2">
    <source>
        <dbReference type="ARBA" id="ARBA00023125"/>
    </source>
</evidence>